<protein>
    <submittedName>
        <fullName evidence="6">Uncharacterized protein</fullName>
    </submittedName>
</protein>
<dbReference type="GO" id="GO:0005737">
    <property type="term" value="C:cytoplasm"/>
    <property type="evidence" value="ECO:0007669"/>
    <property type="project" value="UniProtKB-SubCell"/>
</dbReference>
<evidence type="ECO:0000256" key="4">
    <source>
        <dbReference type="ARBA" id="ARBA00022803"/>
    </source>
</evidence>
<evidence type="ECO:0000256" key="3">
    <source>
        <dbReference type="ARBA" id="ARBA00022737"/>
    </source>
</evidence>
<dbReference type="Proteomes" id="UP000314981">
    <property type="component" value="Chromosome 20"/>
</dbReference>
<reference evidence="6" key="2">
    <citation type="submission" date="2025-08" db="UniProtKB">
        <authorList>
            <consortium name="Ensembl"/>
        </authorList>
    </citation>
    <scope>IDENTIFICATION</scope>
</reference>
<dbReference type="Gene3D" id="1.25.40.10">
    <property type="entry name" value="Tetratricopeptide repeat domain"/>
    <property type="match status" value="1"/>
</dbReference>
<organism evidence="6 7">
    <name type="scientific">Bos indicus x Bos taurus</name>
    <name type="common">Hybrid cattle</name>
    <dbReference type="NCBI Taxonomy" id="30522"/>
    <lineage>
        <taxon>Eukaryota</taxon>
        <taxon>Metazoa</taxon>
        <taxon>Chordata</taxon>
        <taxon>Craniata</taxon>
        <taxon>Vertebrata</taxon>
        <taxon>Euteleostomi</taxon>
        <taxon>Mammalia</taxon>
        <taxon>Eutheria</taxon>
        <taxon>Laurasiatheria</taxon>
        <taxon>Artiodactyla</taxon>
        <taxon>Ruminantia</taxon>
        <taxon>Pecora</taxon>
        <taxon>Bovidae</taxon>
        <taxon>Bovinae</taxon>
        <taxon>Bos</taxon>
    </lineage>
</organism>
<accession>A0A4W2CA46</accession>
<dbReference type="FunFam" id="1.25.40.10:FF:000020">
    <property type="entry name" value="Stress-induced phosphoprotein 1"/>
    <property type="match status" value="1"/>
</dbReference>
<dbReference type="SUPFAM" id="SSF48452">
    <property type="entry name" value="TPR-like"/>
    <property type="match status" value="1"/>
</dbReference>
<evidence type="ECO:0000256" key="2">
    <source>
        <dbReference type="ARBA" id="ARBA00022490"/>
    </source>
</evidence>
<keyword evidence="4 5" id="KW-0802">TPR repeat</keyword>
<dbReference type="Pfam" id="PF13181">
    <property type="entry name" value="TPR_8"/>
    <property type="match status" value="1"/>
</dbReference>
<evidence type="ECO:0000256" key="5">
    <source>
        <dbReference type="PROSITE-ProRule" id="PRU00339"/>
    </source>
</evidence>
<proteinExistence type="predicted"/>
<evidence type="ECO:0000256" key="1">
    <source>
        <dbReference type="ARBA" id="ARBA00004496"/>
    </source>
</evidence>
<evidence type="ECO:0000313" key="7">
    <source>
        <dbReference type="Proteomes" id="UP000314981"/>
    </source>
</evidence>
<feature type="repeat" description="TPR" evidence="5">
    <location>
        <begin position="4"/>
        <end position="37"/>
    </location>
</feature>
<dbReference type="Pfam" id="PF00515">
    <property type="entry name" value="TPR_1"/>
    <property type="match status" value="1"/>
</dbReference>
<dbReference type="PANTHER" id="PTHR22904">
    <property type="entry name" value="TPR REPEAT CONTAINING PROTEIN"/>
    <property type="match status" value="1"/>
</dbReference>
<dbReference type="InterPro" id="IPR019734">
    <property type="entry name" value="TPR_rpt"/>
</dbReference>
<sequence>MEQVNELNKKGNEALRAGNTDDALQCYSEAIKLDPQNHVLRSNRSAAYAKKGDYQKAYEDSCKTTDLKPDWGKGYSRKAAALEFLNRFEEAKQTYEEGLKHEANNPQFKEGLQNMEARLAERKFMNPFNICEAVGHGQPGGVANNE</sequence>
<reference evidence="6" key="3">
    <citation type="submission" date="2025-09" db="UniProtKB">
        <authorList>
            <consortium name="Ensembl"/>
        </authorList>
    </citation>
    <scope>IDENTIFICATION</scope>
</reference>
<dbReference type="InterPro" id="IPR011990">
    <property type="entry name" value="TPR-like_helical_dom_sf"/>
</dbReference>
<keyword evidence="2" id="KW-0963">Cytoplasm</keyword>
<reference evidence="6 7" key="1">
    <citation type="submission" date="2018-11" db="EMBL/GenBank/DDBJ databases">
        <title>Haplotype-resolved cattle genomes.</title>
        <authorList>
            <person name="Low W.Y."/>
            <person name="Tearle R."/>
            <person name="Bickhart D.M."/>
            <person name="Rosen B.D."/>
            <person name="Koren S."/>
            <person name="Rhie A."/>
            <person name="Hiendleder S."/>
            <person name="Phillippy A.M."/>
            <person name="Smith T.P.L."/>
            <person name="Williams J.L."/>
        </authorList>
    </citation>
    <scope>NUCLEOTIDE SEQUENCE [LARGE SCALE GENOMIC DNA]</scope>
</reference>
<evidence type="ECO:0000313" key="6">
    <source>
        <dbReference type="Ensembl" id="ENSBIXP00000009724.1"/>
    </source>
</evidence>
<name>A0A4W2CA46_BOBOX</name>
<dbReference type="SMART" id="SM00028">
    <property type="entry name" value="TPR"/>
    <property type="match status" value="3"/>
</dbReference>
<dbReference type="Ensembl" id="ENSBIXT00000018177.1">
    <property type="protein sequence ID" value="ENSBIXP00000009724.1"/>
    <property type="gene ID" value="ENSBIXG00000015355.1"/>
</dbReference>
<comment type="subcellular location">
    <subcellularLocation>
        <location evidence="1">Cytoplasm</location>
    </subcellularLocation>
</comment>
<dbReference type="GO" id="GO:0051879">
    <property type="term" value="F:Hsp90 protein binding"/>
    <property type="evidence" value="ECO:0007669"/>
    <property type="project" value="TreeGrafter"/>
</dbReference>
<dbReference type="OMA" id="PFNICEA"/>
<keyword evidence="7" id="KW-1185">Reference proteome</keyword>
<dbReference type="AlphaFoldDB" id="A0A4W2CA46"/>
<dbReference type="PROSITE" id="PS50005">
    <property type="entry name" value="TPR"/>
    <property type="match status" value="1"/>
</dbReference>
<keyword evidence="3" id="KW-0677">Repeat</keyword>
<dbReference type="PANTHER" id="PTHR22904:SF523">
    <property type="entry name" value="STRESS-INDUCED-PHOSPHOPROTEIN 1"/>
    <property type="match status" value="1"/>
</dbReference>
<dbReference type="STRING" id="30522.A0A4W2CA46"/>